<dbReference type="PANTHER" id="PTHR30388:SF4">
    <property type="entry name" value="MOLYBDENUM COFACTOR INSERTION CHAPERONE PAOD"/>
    <property type="match status" value="1"/>
</dbReference>
<accession>A0AAE9MEV1</accession>
<dbReference type="Proteomes" id="UP001056890">
    <property type="component" value="Chromosome"/>
</dbReference>
<dbReference type="Pfam" id="PF13478">
    <property type="entry name" value="XdhC_C"/>
    <property type="match status" value="1"/>
</dbReference>
<feature type="domain" description="XdhC Rossmann" evidence="2">
    <location>
        <begin position="168"/>
        <end position="313"/>
    </location>
</feature>
<keyword evidence="4" id="KW-1185">Reference proteome</keyword>
<evidence type="ECO:0000313" key="4">
    <source>
        <dbReference type="Proteomes" id="UP001056890"/>
    </source>
</evidence>
<organism evidence="3 4">
    <name type="scientific">Aeromonas encheleia</name>
    <dbReference type="NCBI Taxonomy" id="73010"/>
    <lineage>
        <taxon>Bacteria</taxon>
        <taxon>Pseudomonadati</taxon>
        <taxon>Pseudomonadota</taxon>
        <taxon>Gammaproteobacteria</taxon>
        <taxon>Aeromonadales</taxon>
        <taxon>Aeromonadaceae</taxon>
        <taxon>Aeromonas</taxon>
    </lineage>
</organism>
<dbReference type="InterPro" id="IPR027051">
    <property type="entry name" value="XdhC_Rossmann_dom"/>
</dbReference>
<dbReference type="InterPro" id="IPR052698">
    <property type="entry name" value="MoCofactor_Util/Proc"/>
</dbReference>
<dbReference type="PANTHER" id="PTHR30388">
    <property type="entry name" value="ALDEHYDE OXIDOREDUCTASE MOLYBDENUM COFACTOR ASSEMBLY PROTEIN"/>
    <property type="match status" value="1"/>
</dbReference>
<reference evidence="3" key="1">
    <citation type="submission" date="2022-06" db="EMBL/GenBank/DDBJ databases">
        <title>Complete Genome of Aeromonas sp. Strain SOD01 Isolated from an Urban Freshwater Stream.</title>
        <authorList>
            <person name="Williams L.E."/>
            <person name="Brysgel T."/>
            <person name="Capestro E.M."/>
            <person name="Foltz G.V."/>
            <person name="Gardner A.E."/>
            <person name="Ingrassia J."/>
            <person name="Peterson E."/>
            <person name="Arruda J."/>
            <person name="Flaherty I."/>
            <person name="Hunt M."/>
            <person name="Pappas G."/>
            <person name="Ramsaran S."/>
            <person name="Rocha M."/>
        </authorList>
    </citation>
    <scope>NUCLEOTIDE SEQUENCE</scope>
    <source>
        <strain evidence="3">SOD01</strain>
    </source>
</reference>
<evidence type="ECO:0000259" key="2">
    <source>
        <dbReference type="Pfam" id="PF13478"/>
    </source>
</evidence>
<proteinExistence type="predicted"/>
<dbReference type="EMBL" id="CP099717">
    <property type="protein sequence ID" value="USV56328.1"/>
    <property type="molecule type" value="Genomic_DNA"/>
</dbReference>
<evidence type="ECO:0000259" key="1">
    <source>
        <dbReference type="Pfam" id="PF02625"/>
    </source>
</evidence>
<sequence>MSSGQLEVLRQSLAWLAQGKSIWLCSIVATYGSAPRPQGALFATDGSRRSGSISGGCIEDAFVAMLARGEHDSPLSLLDYGSHLAPDGSEFELPCGGRIRLLVERLSGDEAVADLNEWLSRLQGALPFVREVRLDQGVRSYLADEMQSQCKQEDPDRVRLSYAQRWRLLLLGISQVSEQVARLGQAAGFEVLLCDTREAYRPDWHWGPEQGGIAVEWCDPERFVERHVTARSAVLALAHDPRIDDAGLMAALESEAFYLGAMGSVRTSERRLERLQRIGEISRERLDRIHAPIGLPIGSKAPIEIAIATLAEVIAARHGIRLRLRQDAA</sequence>
<dbReference type="InterPro" id="IPR003777">
    <property type="entry name" value="XdhC_CoxI"/>
</dbReference>
<dbReference type="Pfam" id="PF02625">
    <property type="entry name" value="XdhC_CoxI"/>
    <property type="match status" value="1"/>
</dbReference>
<feature type="domain" description="XdhC- CoxI" evidence="1">
    <location>
        <begin position="15"/>
        <end position="66"/>
    </location>
</feature>
<protein>
    <submittedName>
        <fullName evidence="3">XdhC family protein</fullName>
    </submittedName>
</protein>
<dbReference type="AlphaFoldDB" id="A0AAE9MEV1"/>
<name>A0AAE9MEV1_9GAMM</name>
<gene>
    <name evidence="3" type="ORF">NHF51_13305</name>
</gene>
<dbReference type="RefSeq" id="WP_252994646.1">
    <property type="nucleotide sequence ID" value="NZ_CP099717.1"/>
</dbReference>
<evidence type="ECO:0000313" key="3">
    <source>
        <dbReference type="EMBL" id="USV56328.1"/>
    </source>
</evidence>
<dbReference type="Gene3D" id="3.40.50.720">
    <property type="entry name" value="NAD(P)-binding Rossmann-like Domain"/>
    <property type="match status" value="1"/>
</dbReference>